<sequence>MKADMKVFFTASYSGKKDYQGMYDVVVKVLKDAGCDVVSLEVQNYANLLGAAAIKDLPENEKHYLYIRKGIGIANAVIIESSVDNFRLGFESALSLVYNKPVLCLSMNKDYSNYIKNRDFHAYKYSDAKDLEQKVHDFILEVKKKHFSVRFNGYLTPSQMNYLKGKSKKTGKTVSELIREMVQSELDMSL</sequence>
<reference evidence="1 2" key="1">
    <citation type="journal article" date="2015" name="Nature">
        <title>rRNA introns, odd ribosomes, and small enigmatic genomes across a large radiation of phyla.</title>
        <authorList>
            <person name="Brown C.T."/>
            <person name="Hug L.A."/>
            <person name="Thomas B.C."/>
            <person name="Sharon I."/>
            <person name="Castelle C.J."/>
            <person name="Singh A."/>
            <person name="Wilkins M.J."/>
            <person name="Williams K.H."/>
            <person name="Banfield J.F."/>
        </authorList>
    </citation>
    <scope>NUCLEOTIDE SEQUENCE [LARGE SCALE GENOMIC DNA]</scope>
</reference>
<accession>A0A0G1PGT2</accession>
<organism evidence="1 2">
    <name type="scientific">candidate division WWE3 bacterium GW2011_GWA1_46_21</name>
    <dbReference type="NCBI Taxonomy" id="1619107"/>
    <lineage>
        <taxon>Bacteria</taxon>
        <taxon>Katanobacteria</taxon>
    </lineage>
</organism>
<dbReference type="AlphaFoldDB" id="A0A0G1PGT2"/>
<protein>
    <recommendedName>
        <fullName evidence="3">Nucleoside 2-deoxyribosyltransferase</fullName>
    </recommendedName>
</protein>
<evidence type="ECO:0000313" key="1">
    <source>
        <dbReference type="EMBL" id="KKU31979.1"/>
    </source>
</evidence>
<evidence type="ECO:0000313" key="2">
    <source>
        <dbReference type="Proteomes" id="UP000034732"/>
    </source>
</evidence>
<proteinExistence type="predicted"/>
<name>A0A0G1PGT2_UNCKA</name>
<evidence type="ECO:0008006" key="3">
    <source>
        <dbReference type="Google" id="ProtNLM"/>
    </source>
</evidence>
<dbReference type="EMBL" id="LCMF01000002">
    <property type="protein sequence ID" value="KKU31979.1"/>
    <property type="molecule type" value="Genomic_DNA"/>
</dbReference>
<comment type="caution">
    <text evidence="1">The sequence shown here is derived from an EMBL/GenBank/DDBJ whole genome shotgun (WGS) entry which is preliminary data.</text>
</comment>
<gene>
    <name evidence="1" type="ORF">UX44_C0002G0012</name>
</gene>
<dbReference type="Gene3D" id="3.40.50.450">
    <property type="match status" value="1"/>
</dbReference>
<dbReference type="Proteomes" id="UP000034732">
    <property type="component" value="Unassembled WGS sequence"/>
</dbReference>